<evidence type="ECO:0000259" key="2">
    <source>
        <dbReference type="Pfam" id="PF06580"/>
    </source>
</evidence>
<evidence type="ECO:0000313" key="3">
    <source>
        <dbReference type="EMBL" id="TPD67309.1"/>
    </source>
</evidence>
<dbReference type="AlphaFoldDB" id="A0A501Q348"/>
<dbReference type="InterPro" id="IPR011990">
    <property type="entry name" value="TPR-like_helical_dom_sf"/>
</dbReference>
<dbReference type="InterPro" id="IPR019734">
    <property type="entry name" value="TPR_rpt"/>
</dbReference>
<gene>
    <name evidence="3" type="ORF">FJA49_13640</name>
</gene>
<dbReference type="Pfam" id="PF06580">
    <property type="entry name" value="His_kinase"/>
    <property type="match status" value="1"/>
</dbReference>
<dbReference type="EMBL" id="VFJE01000055">
    <property type="protein sequence ID" value="TPD67309.1"/>
    <property type="molecule type" value="Genomic_DNA"/>
</dbReference>
<dbReference type="SUPFAM" id="SSF48452">
    <property type="entry name" value="TPR-like"/>
    <property type="match status" value="2"/>
</dbReference>
<evidence type="ECO:0000256" key="1">
    <source>
        <dbReference type="SAM" id="Phobius"/>
    </source>
</evidence>
<keyword evidence="1" id="KW-0812">Transmembrane</keyword>
<protein>
    <submittedName>
        <fullName evidence="3">Tetratricopeptide repeat protein</fullName>
    </submittedName>
</protein>
<dbReference type="GO" id="GO:0000155">
    <property type="term" value="F:phosphorelay sensor kinase activity"/>
    <property type="evidence" value="ECO:0007669"/>
    <property type="project" value="InterPro"/>
</dbReference>
<dbReference type="SMART" id="SM00028">
    <property type="entry name" value="TPR"/>
    <property type="match status" value="5"/>
</dbReference>
<keyword evidence="1" id="KW-0472">Membrane</keyword>
<dbReference type="GO" id="GO:0016020">
    <property type="term" value="C:membrane"/>
    <property type="evidence" value="ECO:0007669"/>
    <property type="project" value="InterPro"/>
</dbReference>
<feature type="domain" description="Signal transduction histidine kinase internal region" evidence="2">
    <location>
        <begin position="532"/>
        <end position="610"/>
    </location>
</feature>
<keyword evidence="1" id="KW-1133">Transmembrane helix</keyword>
<dbReference type="InterPro" id="IPR010559">
    <property type="entry name" value="Sig_transdc_His_kin_internal"/>
</dbReference>
<reference evidence="3 4" key="2">
    <citation type="submission" date="2019-06" db="EMBL/GenBank/DDBJ databases">
        <authorList>
            <person name="Seo Y."/>
        </authorList>
    </citation>
    <scope>NUCLEOTIDE SEQUENCE [LARGE SCALE GENOMIC DNA]</scope>
    <source>
        <strain evidence="3 4">MaA-Y11</strain>
    </source>
</reference>
<proteinExistence type="predicted"/>
<dbReference type="PANTHER" id="PTHR34220">
    <property type="entry name" value="SENSOR HISTIDINE KINASE YPDA"/>
    <property type="match status" value="1"/>
</dbReference>
<feature type="transmembrane region" description="Helical" evidence="1">
    <location>
        <begin position="494"/>
        <end position="513"/>
    </location>
</feature>
<sequence>MYLSIDYFYFRFLITSLKFMLNYKHLAPFLLLLFIGFPVYSQNKTIDSLETILANPKISDTTRINTIIAGMDNTIMLSKAHVAYFNQLPPVFTKGLAMPKLHPKVKRKYQFAAGVYYYNTAKKETSEGNKNAPMHFDEAIKYWKESKDYKPMALAIVGKGAYYRHIADWPNTFKYFFEALKFYESINNESGISTVNMEIGTACIAQQDWNKAIVHLKKALPYYDVPESELRKSDRHSLAVIHNNIGTSYTRLKNFTEAHNSFLKAYYYIKKNKDPQAESIILVQLAQSSSELGKLAESEDYLKRALDLCNDDISKQGVYGSAARINYKNKNYDKAAEYGELSYSLAKKNKNINSQSGITSLLYKIYKESGQYEKALKMHEANIVIKDSTNLEASKNELAQQELKYQFEKKELQQKIIQQKKVTAVELEAQKKMALETSKNTLARQQLVYDFEKKQLNQKLAQEKNVAAIKLSSEKKTAAIKLSSEKKTAVKNNWLIAVSSVFLLSLLGAYFYYRNNKQKQAITVLEKNQIKQKLLITQMNPHFIFNSIQNIRSLINNRQNDEAVNYLGKFSKLTRQILENSNQNYISLAEEVEMLENYLAIQQLLYENKFNFNIRIEESIDTESIFLPPMLAQPYIENAIKHGLSNTTENGKIDIHYYLKEEKLYFEVTDNGKGFGTDEKVSNHKSLAMTITKERLVSYTKNKDFIVQTNNVIASDGSIEGAKVAFEVPYIYES</sequence>
<name>A0A501Q348_9FLAO</name>
<organism evidence="3 4">
    <name type="scientific">Flavobacterium microcysteis</name>
    <dbReference type="NCBI Taxonomy" id="2596891"/>
    <lineage>
        <taxon>Bacteria</taxon>
        <taxon>Pseudomonadati</taxon>
        <taxon>Bacteroidota</taxon>
        <taxon>Flavobacteriia</taxon>
        <taxon>Flavobacteriales</taxon>
        <taxon>Flavobacteriaceae</taxon>
        <taxon>Flavobacterium</taxon>
    </lineage>
</organism>
<keyword evidence="4" id="KW-1185">Reference proteome</keyword>
<dbReference type="InterPro" id="IPR036890">
    <property type="entry name" value="HATPase_C_sf"/>
</dbReference>
<evidence type="ECO:0000313" key="4">
    <source>
        <dbReference type="Proteomes" id="UP000319175"/>
    </source>
</evidence>
<reference evidence="3 4" key="1">
    <citation type="submission" date="2019-06" db="EMBL/GenBank/DDBJ databases">
        <title>Flavobacterium sp. MaA-Y11 from geoumgang.</title>
        <authorList>
            <person name="Jeong S."/>
        </authorList>
    </citation>
    <scope>NUCLEOTIDE SEQUENCE [LARGE SCALE GENOMIC DNA]</scope>
    <source>
        <strain evidence="3 4">MaA-Y11</strain>
    </source>
</reference>
<dbReference type="Proteomes" id="UP000319175">
    <property type="component" value="Unassembled WGS sequence"/>
</dbReference>
<dbReference type="PANTHER" id="PTHR34220:SF7">
    <property type="entry name" value="SENSOR HISTIDINE KINASE YPDA"/>
    <property type="match status" value="1"/>
</dbReference>
<dbReference type="InterPro" id="IPR050640">
    <property type="entry name" value="Bact_2-comp_sensor_kinase"/>
</dbReference>
<dbReference type="Gene3D" id="3.30.565.10">
    <property type="entry name" value="Histidine kinase-like ATPase, C-terminal domain"/>
    <property type="match status" value="1"/>
</dbReference>
<dbReference type="Gene3D" id="1.25.40.10">
    <property type="entry name" value="Tetratricopeptide repeat domain"/>
    <property type="match status" value="2"/>
</dbReference>
<comment type="caution">
    <text evidence="3">The sequence shown here is derived from an EMBL/GenBank/DDBJ whole genome shotgun (WGS) entry which is preliminary data.</text>
</comment>
<dbReference type="SUPFAM" id="SSF55874">
    <property type="entry name" value="ATPase domain of HSP90 chaperone/DNA topoisomerase II/histidine kinase"/>
    <property type="match status" value="1"/>
</dbReference>
<accession>A0A501Q348</accession>